<sequence>MTQTSGGFELPTWEDSIYAEPEGESYARVSNTKIWSGGITGESSAELITMRAASGSAAYVGIERLDVALDGRKGTFVLAHVAQGDASGGSMTVTVVQGSGTGELVGLTGSMQIRRSDEGAHTWEFEYTLG</sequence>
<dbReference type="Proteomes" id="UP001500449">
    <property type="component" value="Unassembled WGS sequence"/>
</dbReference>
<comment type="caution">
    <text evidence="1">The sequence shown here is derived from an EMBL/GenBank/DDBJ whole genome shotgun (WGS) entry which is preliminary data.</text>
</comment>
<keyword evidence="2" id="KW-1185">Reference proteome</keyword>
<accession>A0ABN2NH83</accession>
<protein>
    <submittedName>
        <fullName evidence="1">DUF3224 domain-containing protein</fullName>
    </submittedName>
</protein>
<dbReference type="InterPro" id="IPR023159">
    <property type="entry name" value="SO1590-like_sf"/>
</dbReference>
<proteinExistence type="predicted"/>
<dbReference type="Gene3D" id="2.40.350.10">
    <property type="entry name" value="SO1590-like"/>
    <property type="match status" value="1"/>
</dbReference>
<name>A0ABN2NH83_9PSEU</name>
<dbReference type="InterPro" id="IPR021607">
    <property type="entry name" value="DUF3224"/>
</dbReference>
<evidence type="ECO:0000313" key="2">
    <source>
        <dbReference type="Proteomes" id="UP001500449"/>
    </source>
</evidence>
<organism evidence="1 2">
    <name type="scientific">Pseudonocardia ailaonensis</name>
    <dbReference type="NCBI Taxonomy" id="367279"/>
    <lineage>
        <taxon>Bacteria</taxon>
        <taxon>Bacillati</taxon>
        <taxon>Actinomycetota</taxon>
        <taxon>Actinomycetes</taxon>
        <taxon>Pseudonocardiales</taxon>
        <taxon>Pseudonocardiaceae</taxon>
        <taxon>Pseudonocardia</taxon>
    </lineage>
</organism>
<dbReference type="RefSeq" id="WP_344423853.1">
    <property type="nucleotide sequence ID" value="NZ_BAAAQK010000024.1"/>
</dbReference>
<gene>
    <name evidence="1" type="ORF">GCM10009836_57140</name>
</gene>
<dbReference type="Pfam" id="PF11528">
    <property type="entry name" value="DUF3224"/>
    <property type="match status" value="1"/>
</dbReference>
<dbReference type="SUPFAM" id="SSF159238">
    <property type="entry name" value="SO1590-like"/>
    <property type="match status" value="1"/>
</dbReference>
<evidence type="ECO:0000313" key="1">
    <source>
        <dbReference type="EMBL" id="GAA1869145.1"/>
    </source>
</evidence>
<dbReference type="EMBL" id="BAAAQK010000024">
    <property type="protein sequence ID" value="GAA1869145.1"/>
    <property type="molecule type" value="Genomic_DNA"/>
</dbReference>
<reference evidence="1 2" key="1">
    <citation type="journal article" date="2019" name="Int. J. Syst. Evol. Microbiol.">
        <title>The Global Catalogue of Microorganisms (GCM) 10K type strain sequencing project: providing services to taxonomists for standard genome sequencing and annotation.</title>
        <authorList>
            <consortium name="The Broad Institute Genomics Platform"/>
            <consortium name="The Broad Institute Genome Sequencing Center for Infectious Disease"/>
            <person name="Wu L."/>
            <person name="Ma J."/>
        </authorList>
    </citation>
    <scope>NUCLEOTIDE SEQUENCE [LARGE SCALE GENOMIC DNA]</scope>
    <source>
        <strain evidence="1 2">JCM 16009</strain>
    </source>
</reference>